<proteinExistence type="predicted"/>
<protein>
    <submittedName>
        <fullName evidence="1">Uncharacterized protein</fullName>
    </submittedName>
</protein>
<accession>A0A0B1SSV6</accession>
<reference evidence="1 2" key="1">
    <citation type="submission" date="2014-03" db="EMBL/GenBank/DDBJ databases">
        <title>Draft genome of the hookworm Oesophagostomum dentatum.</title>
        <authorList>
            <person name="Mitreva M."/>
        </authorList>
    </citation>
    <scope>NUCLEOTIDE SEQUENCE [LARGE SCALE GENOMIC DNA]</scope>
    <source>
        <strain evidence="1 2">OD-Hann</strain>
    </source>
</reference>
<sequence length="174" mass="20295">MWSVDHVHSDYVDEFSEVQVKPGQVSGELESLEVQVVDARNILRSRFHYCTAHWQEEDTPHDQLRSGLVKEYWHQALHTARDLYPESLQCLMDMKPLLQKHKRLVQQLDQWRSEEEEKISAGLDAFLSKSQVKELRFLHERGDGDSVESAVCRVFLKSYLFFSASLFTLNITAN</sequence>
<name>A0A0B1SSV6_OESDE</name>
<evidence type="ECO:0000313" key="1">
    <source>
        <dbReference type="EMBL" id="KHJ86280.1"/>
    </source>
</evidence>
<dbReference type="Proteomes" id="UP000053660">
    <property type="component" value="Unassembled WGS sequence"/>
</dbReference>
<gene>
    <name evidence="1" type="ORF">OESDEN_13974</name>
</gene>
<keyword evidence="2" id="KW-1185">Reference proteome</keyword>
<organism evidence="1 2">
    <name type="scientific">Oesophagostomum dentatum</name>
    <name type="common">Nodular worm</name>
    <dbReference type="NCBI Taxonomy" id="61180"/>
    <lineage>
        <taxon>Eukaryota</taxon>
        <taxon>Metazoa</taxon>
        <taxon>Ecdysozoa</taxon>
        <taxon>Nematoda</taxon>
        <taxon>Chromadorea</taxon>
        <taxon>Rhabditida</taxon>
        <taxon>Rhabditina</taxon>
        <taxon>Rhabditomorpha</taxon>
        <taxon>Strongyloidea</taxon>
        <taxon>Strongylidae</taxon>
        <taxon>Oesophagostomum</taxon>
    </lineage>
</organism>
<evidence type="ECO:0000313" key="2">
    <source>
        <dbReference type="Proteomes" id="UP000053660"/>
    </source>
</evidence>
<dbReference type="AlphaFoldDB" id="A0A0B1SSV6"/>
<dbReference type="EMBL" id="KN560947">
    <property type="protein sequence ID" value="KHJ86280.1"/>
    <property type="molecule type" value="Genomic_DNA"/>
</dbReference>
<dbReference type="OrthoDB" id="5985440at2759"/>